<dbReference type="AlphaFoldDB" id="A0AAV1WLL2"/>
<protein>
    <submittedName>
        <fullName evidence="1">Uncharacterized protein</fullName>
    </submittedName>
</protein>
<dbReference type="EMBL" id="CAXHTB010000007">
    <property type="protein sequence ID" value="CAL0310179.1"/>
    <property type="molecule type" value="Genomic_DNA"/>
</dbReference>
<reference evidence="1 2" key="1">
    <citation type="submission" date="2024-03" db="EMBL/GenBank/DDBJ databases">
        <authorList>
            <person name="Martinez-Hernandez J."/>
        </authorList>
    </citation>
    <scope>NUCLEOTIDE SEQUENCE [LARGE SCALE GENOMIC DNA]</scope>
</reference>
<keyword evidence="2" id="KW-1185">Reference proteome</keyword>
<evidence type="ECO:0000313" key="1">
    <source>
        <dbReference type="EMBL" id="CAL0310179.1"/>
    </source>
</evidence>
<dbReference type="Proteomes" id="UP001497480">
    <property type="component" value="Unassembled WGS sequence"/>
</dbReference>
<accession>A0AAV1WLL2</accession>
<proteinExistence type="predicted"/>
<name>A0AAV1WLL2_LUPLU</name>
<gene>
    <name evidence="1" type="ORF">LLUT_LOCUS11239</name>
</gene>
<organism evidence="1 2">
    <name type="scientific">Lupinus luteus</name>
    <name type="common">European yellow lupine</name>
    <dbReference type="NCBI Taxonomy" id="3873"/>
    <lineage>
        <taxon>Eukaryota</taxon>
        <taxon>Viridiplantae</taxon>
        <taxon>Streptophyta</taxon>
        <taxon>Embryophyta</taxon>
        <taxon>Tracheophyta</taxon>
        <taxon>Spermatophyta</taxon>
        <taxon>Magnoliopsida</taxon>
        <taxon>eudicotyledons</taxon>
        <taxon>Gunneridae</taxon>
        <taxon>Pentapetalae</taxon>
        <taxon>rosids</taxon>
        <taxon>fabids</taxon>
        <taxon>Fabales</taxon>
        <taxon>Fabaceae</taxon>
        <taxon>Papilionoideae</taxon>
        <taxon>50 kb inversion clade</taxon>
        <taxon>genistoids sensu lato</taxon>
        <taxon>core genistoids</taxon>
        <taxon>Genisteae</taxon>
        <taxon>Lupinus</taxon>
    </lineage>
</organism>
<sequence length="139" mass="15890">MTTEEADALDYFICPDCSKEEFGESTLTYEEHNGNSQEPTQVSSMNPNLELMEEMRGHENQAPDWSTQNSVNYIEIQVNNAKRVMNVINNMDGLESGSTLWCQALYLLEDPTRREIFLAMKDDASRLAWIKLCCNIKAN</sequence>
<evidence type="ECO:0000313" key="2">
    <source>
        <dbReference type="Proteomes" id="UP001497480"/>
    </source>
</evidence>
<comment type="caution">
    <text evidence="1">The sequence shown here is derived from an EMBL/GenBank/DDBJ whole genome shotgun (WGS) entry which is preliminary data.</text>
</comment>